<feature type="non-terminal residue" evidence="3">
    <location>
        <position position="1"/>
    </location>
</feature>
<organism evidence="3">
    <name type="scientific">marine metagenome</name>
    <dbReference type="NCBI Taxonomy" id="408172"/>
    <lineage>
        <taxon>unclassified sequences</taxon>
        <taxon>metagenomes</taxon>
        <taxon>ecological metagenomes</taxon>
    </lineage>
</organism>
<evidence type="ECO:0000259" key="2">
    <source>
        <dbReference type="PROSITE" id="PS50983"/>
    </source>
</evidence>
<sequence>VEVYDDEGTQITLAIPAQRIVSLAPSLTELIYSAGAGENLVGVVEYSDFPAAAKALPIVGRFDLLDIERILELDPDLVVAWQTGNPRSSVNQLRQLGLTVYVAEPRSLAAIPSHIERLAVLVGKELSDLKVIYDFRQKLEALNSKYRHQSPVTIFYQVWDRPLITAGGNELINDIITLCGGRNIFANIRRVAPKVSREAVLKRNPEVIIASGMDIERPEWLDDWLRWPSLKAVANKNLFFVPPDLLQRHTPRALLGAAQICDQLDQVRSNSH</sequence>
<dbReference type="GO" id="GO:0071281">
    <property type="term" value="P:cellular response to iron ion"/>
    <property type="evidence" value="ECO:0007669"/>
    <property type="project" value="TreeGrafter"/>
</dbReference>
<dbReference type="PROSITE" id="PS50983">
    <property type="entry name" value="FE_B12_PBP"/>
    <property type="match status" value="1"/>
</dbReference>
<name>A0A381NNT3_9ZZZZ</name>
<accession>A0A381NNT3</accession>
<dbReference type="AlphaFoldDB" id="A0A381NNT3"/>
<dbReference type="EMBL" id="UINC01000444">
    <property type="protein sequence ID" value="SUZ55488.1"/>
    <property type="molecule type" value="Genomic_DNA"/>
</dbReference>
<dbReference type="InterPro" id="IPR002491">
    <property type="entry name" value="ABC_transptr_periplasmic_BD"/>
</dbReference>
<evidence type="ECO:0000256" key="1">
    <source>
        <dbReference type="ARBA" id="ARBA00022729"/>
    </source>
</evidence>
<dbReference type="Gene3D" id="3.40.50.1980">
    <property type="entry name" value="Nitrogenase molybdenum iron protein domain"/>
    <property type="match status" value="2"/>
</dbReference>
<gene>
    <name evidence="3" type="ORF">METZ01_LOCUS8342</name>
</gene>
<proteinExistence type="predicted"/>
<dbReference type="InterPro" id="IPR050902">
    <property type="entry name" value="ABC_Transporter_SBP"/>
</dbReference>
<dbReference type="SUPFAM" id="SSF53807">
    <property type="entry name" value="Helical backbone' metal receptor"/>
    <property type="match status" value="1"/>
</dbReference>
<dbReference type="Pfam" id="PF01497">
    <property type="entry name" value="Peripla_BP_2"/>
    <property type="match status" value="1"/>
</dbReference>
<protein>
    <recommendedName>
        <fullName evidence="2">Fe/B12 periplasmic-binding domain-containing protein</fullName>
    </recommendedName>
</protein>
<dbReference type="PANTHER" id="PTHR30535:SF34">
    <property type="entry name" value="MOLYBDATE-BINDING PROTEIN MOLA"/>
    <property type="match status" value="1"/>
</dbReference>
<evidence type="ECO:0000313" key="3">
    <source>
        <dbReference type="EMBL" id="SUZ55488.1"/>
    </source>
</evidence>
<reference evidence="3" key="1">
    <citation type="submission" date="2018-05" db="EMBL/GenBank/DDBJ databases">
        <authorList>
            <person name="Lanie J.A."/>
            <person name="Ng W.-L."/>
            <person name="Kazmierczak K.M."/>
            <person name="Andrzejewski T.M."/>
            <person name="Davidsen T.M."/>
            <person name="Wayne K.J."/>
            <person name="Tettelin H."/>
            <person name="Glass J.I."/>
            <person name="Rusch D."/>
            <person name="Podicherti R."/>
            <person name="Tsui H.-C.T."/>
            <person name="Winkler M.E."/>
        </authorList>
    </citation>
    <scope>NUCLEOTIDE SEQUENCE</scope>
</reference>
<keyword evidence="1" id="KW-0732">Signal</keyword>
<dbReference type="InterPro" id="IPR054828">
    <property type="entry name" value="Vit_B12_bind_prot"/>
</dbReference>
<dbReference type="CDD" id="cd01144">
    <property type="entry name" value="BtuF"/>
    <property type="match status" value="1"/>
</dbReference>
<dbReference type="NCBIfam" id="NF038402">
    <property type="entry name" value="TroA_like"/>
    <property type="match status" value="1"/>
</dbReference>
<dbReference type="PANTHER" id="PTHR30535">
    <property type="entry name" value="VITAMIN B12-BINDING PROTEIN"/>
    <property type="match status" value="1"/>
</dbReference>
<feature type="domain" description="Fe/B12 periplasmic-binding" evidence="2">
    <location>
        <begin position="19"/>
        <end position="272"/>
    </location>
</feature>